<dbReference type="InterPro" id="IPR036890">
    <property type="entry name" value="HATPase_C_sf"/>
</dbReference>
<dbReference type="SUPFAM" id="SSF55874">
    <property type="entry name" value="ATPase domain of HSP90 chaperone/DNA topoisomerase II/histidine kinase"/>
    <property type="match status" value="1"/>
</dbReference>
<dbReference type="AlphaFoldDB" id="A0A5P8FPB7"/>
<name>A0A5P8FPB7_9MICO</name>
<dbReference type="Gene3D" id="3.30.565.10">
    <property type="entry name" value="Histidine kinase-like ATPase, C-terminal domain"/>
    <property type="match status" value="1"/>
</dbReference>
<organism evidence="1 2">
    <name type="scientific">Janibacter melonis</name>
    <dbReference type="NCBI Taxonomy" id="262209"/>
    <lineage>
        <taxon>Bacteria</taxon>
        <taxon>Bacillati</taxon>
        <taxon>Actinomycetota</taxon>
        <taxon>Actinomycetes</taxon>
        <taxon>Micrococcales</taxon>
        <taxon>Intrasporangiaceae</taxon>
        <taxon>Janibacter</taxon>
    </lineage>
</organism>
<evidence type="ECO:0000313" key="1">
    <source>
        <dbReference type="EMBL" id="QFQ31426.2"/>
    </source>
</evidence>
<evidence type="ECO:0000313" key="2">
    <source>
        <dbReference type="Proteomes" id="UP000271708"/>
    </source>
</evidence>
<accession>A0A5P8FPB7</accession>
<dbReference type="Proteomes" id="UP000271708">
    <property type="component" value="Chromosome"/>
</dbReference>
<dbReference type="KEGG" id="jme:EEW87_015480"/>
<dbReference type="EMBL" id="CP044548">
    <property type="protein sequence ID" value="QFQ31426.2"/>
    <property type="molecule type" value="Genomic_DNA"/>
</dbReference>
<reference evidence="1 2" key="1">
    <citation type="submission" date="2019-09" db="EMBL/GenBank/DDBJ databases">
        <title>Complete Genome Sequence of Janibacter melonis M714 with both human health impact and industrial applications.</title>
        <authorList>
            <person name="Jin M."/>
            <person name="Zhao Q.R."/>
        </authorList>
    </citation>
    <scope>NUCLEOTIDE SEQUENCE [LARGE SCALE GENOMIC DNA]</scope>
    <source>
        <strain evidence="1 2">M714</strain>
    </source>
</reference>
<protein>
    <submittedName>
        <fullName evidence="1">Uncharacterized protein</fullName>
    </submittedName>
</protein>
<proteinExistence type="predicted"/>
<sequence length="584" mass="63955">MCIVIRKQGVPVSSNTHTSHVSQESLLRQAVLNTSQSIELLREAVSNSIDAEARNIDIKLTNAGGEVWNIVIQDDGNGMEDQHMMAFFNAGDSVKDFPQTSIGEKGLGSKTSFVAKEIVVESRRHTNPTVLKVGTMTDPLMQLAAGNMPTYAIDTDPSNYSSCLTSKGTRITLTGVHLTSFNGKKTNDPQEVSDRVMHYLRSMCATGTVKNRHAHKAHIITSVANVGVIPMISLEVVGASGTVTRGPLPGSYPMPNIDLSPTGGPVSEGISQNSKRFCDVYDFTRSKTISVQGKLLTVHYDGTVIIAGENVRADMLRHELKQGWTQKSQMGVHLCKDFIPLRNDTSLSRELLNGEYYFEYKVFLNCQSFQLNADRNVITNEESDEIAWIWDDFSTAVWPNIQAKANVYRAMKDGEEGAIEAVRKTKQAAALKAGYSTSLDVVVAKSGASLAYVKQPKKEADVSHLLAMMVQSGDWKTELSPIDRFGQYIDASTDVLVEDTTGKVLLVEVETLLANLFKHQHPMNSYDLVVVWSLGTMTLGTSQNAPWGTNGSQVPVALIQNASGGWELKWGTNTRPVIVLENIL</sequence>
<dbReference type="Pfam" id="PF13589">
    <property type="entry name" value="HATPase_c_3"/>
    <property type="match status" value="1"/>
</dbReference>
<gene>
    <name evidence="1" type="ORF">EEW87_015480</name>
</gene>